<name>A0A979GAP3_CHIPD</name>
<proteinExistence type="predicted"/>
<evidence type="ECO:0000313" key="2">
    <source>
        <dbReference type="Proteomes" id="UP000002215"/>
    </source>
</evidence>
<gene>
    <name evidence="1" type="ordered locus">Cpin_6625</name>
</gene>
<reference evidence="2" key="1">
    <citation type="submission" date="2009-08" db="EMBL/GenBank/DDBJ databases">
        <title>The complete genome of Chitinophaga pinensis DSM 2588.</title>
        <authorList>
            <consortium name="US DOE Joint Genome Institute (JGI-PGF)"/>
            <person name="Lucas S."/>
            <person name="Copeland A."/>
            <person name="Lapidus A."/>
            <person name="Glavina del Rio T."/>
            <person name="Dalin E."/>
            <person name="Tice H."/>
            <person name="Bruce D."/>
            <person name="Goodwin L."/>
            <person name="Pitluck S."/>
            <person name="Kyrpides N."/>
            <person name="Mavromatis K."/>
            <person name="Ivanova N."/>
            <person name="Mikhailova N."/>
            <person name="Sims D."/>
            <person name="Meinche L."/>
            <person name="Brettin T."/>
            <person name="Detter J.C."/>
            <person name="Han C."/>
            <person name="Larimer F."/>
            <person name="Land M."/>
            <person name="Hauser L."/>
            <person name="Markowitz V."/>
            <person name="Cheng J.-F."/>
            <person name="Hugenholtz P."/>
            <person name="Woyke T."/>
            <person name="Wu D."/>
            <person name="Spring S."/>
            <person name="Klenk H.-P."/>
            <person name="Eisen J.A."/>
        </authorList>
    </citation>
    <scope>NUCLEOTIDE SEQUENCE [LARGE SCALE GENOMIC DNA]</scope>
    <source>
        <strain evidence="2">ATCC 43595 / DSM 2588 / LMG 13176 / NBRC 15968 / NCIMB 11800 / UQM 2034</strain>
    </source>
</reference>
<dbReference type="Proteomes" id="UP000002215">
    <property type="component" value="Chromosome"/>
</dbReference>
<dbReference type="KEGG" id="cpi:Cpin_6625"/>
<sequence length="52" mass="6415">MNRSTRYNKKLQEIREDVENYRKGFSPVSDREHNKFKKDFLKLKNNFRIAPK</sequence>
<organism evidence="1 2">
    <name type="scientific">Chitinophaga pinensis (strain ATCC 43595 / DSM 2588 / LMG 13176 / NBRC 15968 / NCIMB 11800 / UQM 2034)</name>
    <dbReference type="NCBI Taxonomy" id="485918"/>
    <lineage>
        <taxon>Bacteria</taxon>
        <taxon>Pseudomonadati</taxon>
        <taxon>Bacteroidota</taxon>
        <taxon>Chitinophagia</taxon>
        <taxon>Chitinophagales</taxon>
        <taxon>Chitinophagaceae</taxon>
        <taxon>Chitinophaga</taxon>
    </lineage>
</organism>
<accession>A0A979GAP3</accession>
<protein>
    <submittedName>
        <fullName evidence="1">Uncharacterized protein</fullName>
    </submittedName>
</protein>
<evidence type="ECO:0000313" key="1">
    <source>
        <dbReference type="EMBL" id="ACU64029.1"/>
    </source>
</evidence>
<reference evidence="1 2" key="2">
    <citation type="journal article" date="2010" name="Stand. Genomic Sci.">
        <title>Complete genome sequence of Chitinophaga pinensis type strain (UQM 2034).</title>
        <authorList>
            <person name="Glavina Del Rio T."/>
            <person name="Abt B."/>
            <person name="Spring S."/>
            <person name="Lapidus A."/>
            <person name="Nolan M."/>
            <person name="Tice H."/>
            <person name="Copeland A."/>
            <person name="Cheng J.F."/>
            <person name="Chen F."/>
            <person name="Bruce D."/>
            <person name="Goodwin L."/>
            <person name="Pitluck S."/>
            <person name="Ivanova N."/>
            <person name="Mavromatis K."/>
            <person name="Mikhailova N."/>
            <person name="Pati A."/>
            <person name="Chen A."/>
            <person name="Palaniappan K."/>
            <person name="Land M."/>
            <person name="Hauser L."/>
            <person name="Chang Y.J."/>
            <person name="Jeffries C.D."/>
            <person name="Chain P."/>
            <person name="Saunders E."/>
            <person name="Detter J.C."/>
            <person name="Brettin T."/>
            <person name="Rohde M."/>
            <person name="Goker M."/>
            <person name="Bristow J."/>
            <person name="Eisen J.A."/>
            <person name="Markowitz V."/>
            <person name="Hugenholtz P."/>
            <person name="Kyrpides N.C."/>
            <person name="Klenk H.P."/>
            <person name="Lucas S."/>
        </authorList>
    </citation>
    <scope>NUCLEOTIDE SEQUENCE [LARGE SCALE GENOMIC DNA]</scope>
    <source>
        <strain evidence="2">ATCC 43595 / DSM 2588 / LMG 13176 / NBRC 15968 / NCIMB 11800 / UQM 2034</strain>
    </source>
</reference>
<dbReference type="AlphaFoldDB" id="A0A979GAP3"/>
<dbReference type="EMBL" id="CP001699">
    <property type="protein sequence ID" value="ACU64029.1"/>
    <property type="molecule type" value="Genomic_DNA"/>
</dbReference>